<protein>
    <submittedName>
        <fullName evidence="3">Uncharacterized protein DUF547</fullName>
    </submittedName>
</protein>
<sequence length="238" mass="27814">MKKLLIILLTVFTSTQIEAQTNEVFDALLKTYVTRDGKLDYKGLRKNKAILDIYLNQLEETIPLKNWSSKKAKAFWMNAYNAYSIKLIIDSYPLKKLTDIKIKGKNAWKIPFAKVGKKTYSLDYIEHKILRRWHDDQRIHVGINAGSISGPRFPNYAFTEGNIEIKLENLMKDFINDSSKNKITLTKVEVSKIFEWYQEDFTSVNSLVDYINKYSNTKVNDNAEVSYLVYDWTLNEKQ</sequence>
<name>A0A4R2NQG4_9FLAO</name>
<proteinExistence type="predicted"/>
<feature type="chain" id="PRO_5020321826" evidence="1">
    <location>
        <begin position="20"/>
        <end position="238"/>
    </location>
</feature>
<feature type="domain" description="DUF547" evidence="2">
    <location>
        <begin position="64"/>
        <end position="175"/>
    </location>
</feature>
<organism evidence="3 4">
    <name type="scientific">Tenacibaculum skagerrakense</name>
    <dbReference type="NCBI Taxonomy" id="186571"/>
    <lineage>
        <taxon>Bacteria</taxon>
        <taxon>Pseudomonadati</taxon>
        <taxon>Bacteroidota</taxon>
        <taxon>Flavobacteriia</taxon>
        <taxon>Flavobacteriales</taxon>
        <taxon>Flavobacteriaceae</taxon>
        <taxon>Tenacibaculum</taxon>
    </lineage>
</organism>
<keyword evidence="4" id="KW-1185">Reference proteome</keyword>
<evidence type="ECO:0000313" key="4">
    <source>
        <dbReference type="Proteomes" id="UP000294564"/>
    </source>
</evidence>
<evidence type="ECO:0000313" key="3">
    <source>
        <dbReference type="EMBL" id="TCP24060.1"/>
    </source>
</evidence>
<evidence type="ECO:0000259" key="2">
    <source>
        <dbReference type="Pfam" id="PF04784"/>
    </source>
</evidence>
<dbReference type="Proteomes" id="UP000294564">
    <property type="component" value="Unassembled WGS sequence"/>
</dbReference>
<dbReference type="RefSeq" id="WP_132795326.1">
    <property type="nucleotide sequence ID" value="NZ_SLXM01000007.1"/>
</dbReference>
<feature type="signal peptide" evidence="1">
    <location>
        <begin position="1"/>
        <end position="19"/>
    </location>
</feature>
<keyword evidence="1" id="KW-0732">Signal</keyword>
<dbReference type="AlphaFoldDB" id="A0A4R2NQG4"/>
<accession>A0A4R2NQG4</accession>
<dbReference type="PANTHER" id="PTHR46361:SF3">
    <property type="entry name" value="ELECTRON CARRIER_ PROTEIN DISULFIDE OXIDOREDUCTASE"/>
    <property type="match status" value="1"/>
</dbReference>
<dbReference type="EMBL" id="SLXM01000007">
    <property type="protein sequence ID" value="TCP24060.1"/>
    <property type="molecule type" value="Genomic_DNA"/>
</dbReference>
<gene>
    <name evidence="3" type="ORF">EV195_107227</name>
</gene>
<dbReference type="OrthoDB" id="526867at2"/>
<dbReference type="PANTHER" id="PTHR46361">
    <property type="entry name" value="ELECTRON CARRIER/ PROTEIN DISULFIDE OXIDOREDUCTASE"/>
    <property type="match status" value="1"/>
</dbReference>
<comment type="caution">
    <text evidence="3">The sequence shown here is derived from an EMBL/GenBank/DDBJ whole genome shotgun (WGS) entry which is preliminary data.</text>
</comment>
<dbReference type="InterPro" id="IPR006869">
    <property type="entry name" value="DUF547"/>
</dbReference>
<reference evidence="3 4" key="1">
    <citation type="submission" date="2019-03" db="EMBL/GenBank/DDBJ databases">
        <title>Genomic Encyclopedia of Type Strains, Phase IV (KMG-IV): sequencing the most valuable type-strain genomes for metagenomic binning, comparative biology and taxonomic classification.</title>
        <authorList>
            <person name="Goeker M."/>
        </authorList>
    </citation>
    <scope>NUCLEOTIDE SEQUENCE [LARGE SCALE GENOMIC DNA]</scope>
    <source>
        <strain evidence="3 4">DSM 14836</strain>
    </source>
</reference>
<dbReference type="Pfam" id="PF04784">
    <property type="entry name" value="DUF547"/>
    <property type="match status" value="1"/>
</dbReference>
<evidence type="ECO:0000256" key="1">
    <source>
        <dbReference type="SAM" id="SignalP"/>
    </source>
</evidence>